<dbReference type="InterPro" id="IPR027165">
    <property type="entry name" value="CND3"/>
</dbReference>
<dbReference type="SUPFAM" id="SSF48371">
    <property type="entry name" value="ARM repeat"/>
    <property type="match status" value="1"/>
</dbReference>
<feature type="region of interest" description="Disordered" evidence="8">
    <location>
        <begin position="1018"/>
        <end position="1099"/>
    </location>
</feature>
<dbReference type="PANTHER" id="PTHR14418:SF5">
    <property type="entry name" value="CONDENSIN COMPLEX SUBUNIT 3"/>
    <property type="match status" value="1"/>
</dbReference>
<dbReference type="GO" id="GO:0000793">
    <property type="term" value="C:condensed chromosome"/>
    <property type="evidence" value="ECO:0007669"/>
    <property type="project" value="TreeGrafter"/>
</dbReference>
<sequence length="1120" mass="125466">MPGRPARSNRSSAATVKRKSSTTTLRTRGSASARNSAYAAEIPDEGPETSLRTQITQVFGDAQKSIATHRKLVVTLRKIQEVCCYELPEAKKKQQTEHFDISDFNAEVERCVLRLLPVKKSEPVADKVTRFFGVFLGYAVEKDNAIFSEMEAEDAEELVTPTVQLASQILNTLLGTLTSKDKVVRFRATQIISAILSNIGQLPEELYQLVLVCLSKRLQDKETSIRTQAVLSVGPYALDEEETEDDEDDDAAANLMLKLLHIMQSDPSGEVRKTVLMNISMNPKTLKYLLERARDVDAPTRRALYGKLLPALGDFRHMSMAERAKLLRWGLKDRDDGVRKAMGRTFRERWIEDCAAAYNPIPEDQRKPGDVAPPSMEALMELLERISVIETGVIDDETGEPGIAHIAMREFWDGRPDYREDLVFDDDFWNQLSAESAFVARSFNDYCSNFEDSRMLDLLENKMPTATRFSYFLADHLNRLVKGIALLAGDEGESSQGRELEEACEQQEFVVQQLLSIALTLDYSDEHGRRQMFSLSRESLQRPELPERCTKLAVELLRITCGSREQGEREFCAVIYESITEVRDSLSPVTEKDDNVEEEESFHSAQSDISDTIQVHPRKGQPIEELTPEAQEEQRFRQMLVYLKCLHIAECALKEVYCPVPDEENNPLTMMFNKLIIPAIRSHELAIREAGLRGLTLCCILTKNLAEQNLALVAYILNNPASSESLRLLAINSLSDILAQWPSLLAPVTVNPDTTTSSDVMTKENPWLDKITKIFLEGFLSDEQEMRVTSCVAVMPLLMRNVLSPSHAITVKKKSLNIIREFVIAYFDPETKETPALGQALTYFLPVFCHSRQANTMVMVELTRSIISKLMTERDKPDDDTAEQMVAWPVIAGHLAEWTDGRRVLGATEVGLDGKTNLKKGAEEPHIMLATKLLERALKDSCTKDERKILLMLLTKLHISSSRPTSGETVDADMLNNLHDLASEAVEENLGIDATSRNYISKLQIGLAKRLGDVERVTQTPDVEGQAEDDEEDTQAGAQMEIPVPIRSKGKAVAEPEEEGEGEEEEEEDTLMAGVQAEGTRMPLEAGEDEEDDDTTEVPVRQVVTESDIVDSLLNSEVDG</sequence>
<evidence type="ECO:0000256" key="5">
    <source>
        <dbReference type="ARBA" id="ARBA00022776"/>
    </source>
</evidence>
<dbReference type="InterPro" id="IPR011989">
    <property type="entry name" value="ARM-like"/>
</dbReference>
<feature type="domain" description="Nuclear condensin complex subunit 3 C-terminal" evidence="9">
    <location>
        <begin position="644"/>
        <end position="959"/>
    </location>
</feature>
<evidence type="ECO:0000256" key="8">
    <source>
        <dbReference type="SAM" id="MobiDB-lite"/>
    </source>
</evidence>
<protein>
    <recommendedName>
        <fullName evidence="9">Nuclear condensin complex subunit 3 C-terminal domain-containing protein</fullName>
    </recommendedName>
</protein>
<dbReference type="PANTHER" id="PTHR14418">
    <property type="entry name" value="CONDENSIN COMPLEX SUBUNIT 3-RELATED"/>
    <property type="match status" value="1"/>
</dbReference>
<keyword evidence="5" id="KW-0498">Mitosis</keyword>
<keyword evidence="6" id="KW-0226">DNA condensation</keyword>
<keyword evidence="4" id="KW-0132">Cell division</keyword>
<evidence type="ECO:0000256" key="7">
    <source>
        <dbReference type="ARBA" id="ARBA00023306"/>
    </source>
</evidence>
<evidence type="ECO:0000256" key="1">
    <source>
        <dbReference type="ARBA" id="ARBA00004286"/>
    </source>
</evidence>
<evidence type="ECO:0000313" key="10">
    <source>
        <dbReference type="EMBL" id="KAF2647635.1"/>
    </source>
</evidence>
<keyword evidence="7" id="KW-0131">Cell cycle</keyword>
<feature type="region of interest" description="Disordered" evidence="8">
    <location>
        <begin position="1"/>
        <end position="46"/>
    </location>
</feature>
<accession>A0A6A6SIE3</accession>
<keyword evidence="3" id="KW-0158">Chromosome</keyword>
<evidence type="ECO:0000256" key="3">
    <source>
        <dbReference type="ARBA" id="ARBA00022454"/>
    </source>
</evidence>
<evidence type="ECO:0000259" key="9">
    <source>
        <dbReference type="Pfam" id="PF12719"/>
    </source>
</evidence>
<gene>
    <name evidence="10" type="ORF">K491DRAFT_784605</name>
</gene>
<keyword evidence="11" id="KW-1185">Reference proteome</keyword>
<dbReference type="Proteomes" id="UP000799324">
    <property type="component" value="Unassembled WGS sequence"/>
</dbReference>
<dbReference type="InterPro" id="IPR016024">
    <property type="entry name" value="ARM-type_fold"/>
</dbReference>
<dbReference type="GO" id="GO:0000796">
    <property type="term" value="C:condensin complex"/>
    <property type="evidence" value="ECO:0007669"/>
    <property type="project" value="InterPro"/>
</dbReference>
<reference evidence="10" key="1">
    <citation type="journal article" date="2020" name="Stud. Mycol.">
        <title>101 Dothideomycetes genomes: a test case for predicting lifestyles and emergence of pathogens.</title>
        <authorList>
            <person name="Haridas S."/>
            <person name="Albert R."/>
            <person name="Binder M."/>
            <person name="Bloem J."/>
            <person name="Labutti K."/>
            <person name="Salamov A."/>
            <person name="Andreopoulos B."/>
            <person name="Baker S."/>
            <person name="Barry K."/>
            <person name="Bills G."/>
            <person name="Bluhm B."/>
            <person name="Cannon C."/>
            <person name="Castanera R."/>
            <person name="Culley D."/>
            <person name="Daum C."/>
            <person name="Ezra D."/>
            <person name="Gonzalez J."/>
            <person name="Henrissat B."/>
            <person name="Kuo A."/>
            <person name="Liang C."/>
            <person name="Lipzen A."/>
            <person name="Lutzoni F."/>
            <person name="Magnuson J."/>
            <person name="Mondo S."/>
            <person name="Nolan M."/>
            <person name="Ohm R."/>
            <person name="Pangilinan J."/>
            <person name="Park H.-J."/>
            <person name="Ramirez L."/>
            <person name="Alfaro M."/>
            <person name="Sun H."/>
            <person name="Tritt A."/>
            <person name="Yoshinaga Y."/>
            <person name="Zwiers L.-H."/>
            <person name="Turgeon B."/>
            <person name="Goodwin S."/>
            <person name="Spatafora J."/>
            <person name="Crous P."/>
            <person name="Grigoriev I."/>
        </authorList>
    </citation>
    <scope>NUCLEOTIDE SEQUENCE</scope>
    <source>
        <strain evidence="10">CBS 122681</strain>
    </source>
</reference>
<dbReference type="Gene3D" id="1.25.10.10">
    <property type="entry name" value="Leucine-rich Repeat Variant"/>
    <property type="match status" value="1"/>
</dbReference>
<dbReference type="OrthoDB" id="27187at2759"/>
<dbReference type="GO" id="GO:0051301">
    <property type="term" value="P:cell division"/>
    <property type="evidence" value="ECO:0007669"/>
    <property type="project" value="UniProtKB-KW"/>
</dbReference>
<dbReference type="GO" id="GO:0007076">
    <property type="term" value="P:mitotic chromosome condensation"/>
    <property type="evidence" value="ECO:0007669"/>
    <property type="project" value="InterPro"/>
</dbReference>
<evidence type="ECO:0000256" key="6">
    <source>
        <dbReference type="ARBA" id="ARBA00023067"/>
    </source>
</evidence>
<dbReference type="AlphaFoldDB" id="A0A6A6SIE3"/>
<proteinExistence type="inferred from homology"/>
<dbReference type="EMBL" id="MU004596">
    <property type="protein sequence ID" value="KAF2647635.1"/>
    <property type="molecule type" value="Genomic_DNA"/>
</dbReference>
<dbReference type="InterPro" id="IPR025977">
    <property type="entry name" value="Cnd3_C"/>
</dbReference>
<feature type="compositionally biased region" description="Acidic residues" evidence="8">
    <location>
        <begin position="1055"/>
        <end position="1070"/>
    </location>
</feature>
<comment type="subcellular location">
    <subcellularLocation>
        <location evidence="1">Chromosome</location>
    </subcellularLocation>
</comment>
<evidence type="ECO:0000256" key="4">
    <source>
        <dbReference type="ARBA" id="ARBA00022618"/>
    </source>
</evidence>
<organism evidence="10 11">
    <name type="scientific">Lophiostoma macrostomum CBS 122681</name>
    <dbReference type="NCBI Taxonomy" id="1314788"/>
    <lineage>
        <taxon>Eukaryota</taxon>
        <taxon>Fungi</taxon>
        <taxon>Dikarya</taxon>
        <taxon>Ascomycota</taxon>
        <taxon>Pezizomycotina</taxon>
        <taxon>Dothideomycetes</taxon>
        <taxon>Pleosporomycetidae</taxon>
        <taxon>Pleosporales</taxon>
        <taxon>Lophiostomataceae</taxon>
        <taxon>Lophiostoma</taxon>
    </lineage>
</organism>
<name>A0A6A6SIE3_9PLEO</name>
<feature type="region of interest" description="Disordered" evidence="8">
    <location>
        <begin position="586"/>
        <end position="608"/>
    </location>
</feature>
<feature type="compositionally biased region" description="Acidic residues" evidence="8">
    <location>
        <begin position="1086"/>
        <end position="1096"/>
    </location>
</feature>
<feature type="compositionally biased region" description="Low complexity" evidence="8">
    <location>
        <begin position="21"/>
        <end position="34"/>
    </location>
</feature>
<dbReference type="Pfam" id="PF12719">
    <property type="entry name" value="Cnd3"/>
    <property type="match status" value="1"/>
</dbReference>
<comment type="similarity">
    <text evidence="2">Belongs to the CND3 (condensin subunit 3) family.</text>
</comment>
<evidence type="ECO:0000313" key="11">
    <source>
        <dbReference type="Proteomes" id="UP000799324"/>
    </source>
</evidence>
<feature type="compositionally biased region" description="Acidic residues" evidence="8">
    <location>
        <begin position="1025"/>
        <end position="1034"/>
    </location>
</feature>
<evidence type="ECO:0000256" key="2">
    <source>
        <dbReference type="ARBA" id="ARBA00006533"/>
    </source>
</evidence>